<dbReference type="EC" id="3.2.1.14" evidence="2"/>
<evidence type="ECO:0000256" key="2">
    <source>
        <dbReference type="ARBA" id="ARBA00012729"/>
    </source>
</evidence>
<dbReference type="EnsemblPlants" id="AET5Gv20922500.1">
    <property type="protein sequence ID" value="AET5Gv20922500.1"/>
    <property type="gene ID" value="AET5Gv20922500"/>
</dbReference>
<dbReference type="PANTHER" id="PTHR22595:SF171">
    <property type="entry name" value="BASIC ENDOCHITINASE B"/>
    <property type="match status" value="1"/>
</dbReference>
<reference evidence="13" key="5">
    <citation type="journal article" date="2021" name="G3 (Bethesda)">
        <title>Aegilops tauschii genome assembly Aet v5.0 features greater sequence contiguity and improved annotation.</title>
        <authorList>
            <person name="Wang L."/>
            <person name="Zhu T."/>
            <person name="Rodriguez J.C."/>
            <person name="Deal K.R."/>
            <person name="Dubcovsky J."/>
            <person name="McGuire P.E."/>
            <person name="Lux T."/>
            <person name="Spannagl M."/>
            <person name="Mayer K.F.X."/>
            <person name="Baldrich P."/>
            <person name="Meyers B.C."/>
            <person name="Huo N."/>
            <person name="Gu Y.Q."/>
            <person name="Zhou H."/>
            <person name="Devos K.M."/>
            <person name="Bennetzen J.L."/>
            <person name="Unver T."/>
            <person name="Budak H."/>
            <person name="Gulick P.J."/>
            <person name="Galiba G."/>
            <person name="Kalapos B."/>
            <person name="Nelson D.R."/>
            <person name="Li P."/>
            <person name="You F.M."/>
            <person name="Luo M.C."/>
            <person name="Dvorak J."/>
        </authorList>
    </citation>
    <scope>NUCLEOTIDE SEQUENCE [LARGE SCALE GENOMIC DNA]</scope>
    <source>
        <strain evidence="13">cv. AL8/78</strain>
    </source>
</reference>
<keyword evidence="3" id="KW-0732">Signal</keyword>
<dbReference type="Proteomes" id="UP000015105">
    <property type="component" value="Chromosome 5D"/>
</dbReference>
<keyword evidence="5 10" id="KW-1015">Disulfide bond</keyword>
<keyword evidence="14" id="KW-1185">Reference proteome</keyword>
<dbReference type="PANTHER" id="PTHR22595">
    <property type="entry name" value="CHITINASE-RELATED"/>
    <property type="match status" value="1"/>
</dbReference>
<dbReference type="FunFam" id="3.30.20.10:FF:000002">
    <property type="entry name" value="Acidic endochitinase pcht28"/>
    <property type="match status" value="1"/>
</dbReference>
<evidence type="ECO:0000256" key="5">
    <source>
        <dbReference type="ARBA" id="ARBA00023157"/>
    </source>
</evidence>
<keyword evidence="7" id="KW-0326">Glycosidase</keyword>
<evidence type="ECO:0000256" key="10">
    <source>
        <dbReference type="PIRSR" id="PIRSR001060-2"/>
    </source>
</evidence>
<dbReference type="GO" id="GO:0008843">
    <property type="term" value="F:endochitinase activity"/>
    <property type="evidence" value="ECO:0007669"/>
    <property type="project" value="UniProtKB-EC"/>
</dbReference>
<evidence type="ECO:0000259" key="11">
    <source>
        <dbReference type="PROSITE" id="PS00773"/>
    </source>
</evidence>
<dbReference type="Gene3D" id="1.10.530.10">
    <property type="match status" value="1"/>
</dbReference>
<feature type="domain" description="Glycoside hydrolase family 19 catalytic" evidence="11">
    <location>
        <begin position="69"/>
        <end position="91"/>
    </location>
</feature>
<name>A0A453LVU3_AEGTS</name>
<keyword evidence="6" id="KW-0119">Carbohydrate metabolism</keyword>
<feature type="disulfide bond" evidence="10">
    <location>
        <begin position="69"/>
        <end position="125"/>
    </location>
</feature>
<dbReference type="AlphaFoldDB" id="A0A453LVU3"/>
<protein>
    <recommendedName>
        <fullName evidence="2">chitinase</fullName>
        <ecNumber evidence="2">3.2.1.14</ecNumber>
    </recommendedName>
</protein>
<dbReference type="GO" id="GO:0050832">
    <property type="term" value="P:defense response to fungus"/>
    <property type="evidence" value="ECO:0007669"/>
    <property type="project" value="TreeGrafter"/>
</dbReference>
<evidence type="ECO:0000256" key="3">
    <source>
        <dbReference type="ARBA" id="ARBA00022729"/>
    </source>
</evidence>
<evidence type="ECO:0000256" key="6">
    <source>
        <dbReference type="ARBA" id="ARBA00023277"/>
    </source>
</evidence>
<reference evidence="13" key="4">
    <citation type="submission" date="2019-03" db="UniProtKB">
        <authorList>
            <consortium name="EnsemblPlants"/>
        </authorList>
    </citation>
    <scope>IDENTIFICATION</scope>
</reference>
<dbReference type="Gramene" id="AET5Gv20922500.1">
    <property type="protein sequence ID" value="AET5Gv20922500.1"/>
    <property type="gene ID" value="AET5Gv20922500"/>
</dbReference>
<dbReference type="Pfam" id="PF00182">
    <property type="entry name" value="Glyco_hydro_19"/>
    <property type="match status" value="1"/>
</dbReference>
<keyword evidence="4" id="KW-0378">Hydrolase</keyword>
<evidence type="ECO:0000259" key="12">
    <source>
        <dbReference type="PROSITE" id="PS00774"/>
    </source>
</evidence>
<dbReference type="PROSITE" id="PS00774">
    <property type="entry name" value="CHITINASE_19_2"/>
    <property type="match status" value="1"/>
</dbReference>
<dbReference type="GO" id="GO:0016998">
    <property type="term" value="P:cell wall macromolecule catabolic process"/>
    <property type="evidence" value="ECO:0007669"/>
    <property type="project" value="InterPro"/>
</dbReference>
<evidence type="ECO:0000256" key="9">
    <source>
        <dbReference type="PIRSR" id="PIRSR001060-1"/>
    </source>
</evidence>
<dbReference type="CDD" id="cd00325">
    <property type="entry name" value="chitinase_GH19"/>
    <property type="match status" value="1"/>
</dbReference>
<comment type="catalytic activity">
    <reaction evidence="1">
        <text>Random endo-hydrolysis of N-acetyl-beta-D-glucosaminide (1-&gt;4)-beta-linkages in chitin and chitodextrins.</text>
        <dbReference type="EC" id="3.2.1.14"/>
    </reaction>
</comment>
<dbReference type="STRING" id="200361.A0A453LVU3"/>
<dbReference type="PIRSF" id="PIRSF001060">
    <property type="entry name" value="Endochitinase"/>
    <property type="match status" value="1"/>
</dbReference>
<dbReference type="GO" id="GO:0006032">
    <property type="term" value="P:chitin catabolic process"/>
    <property type="evidence" value="ECO:0007669"/>
    <property type="project" value="InterPro"/>
</dbReference>
<feature type="active site" description="Proton donor" evidence="9">
    <location>
        <position position="113"/>
    </location>
</feature>
<dbReference type="InterPro" id="IPR023346">
    <property type="entry name" value="Lysozyme-like_dom_sf"/>
</dbReference>
<evidence type="ECO:0000256" key="8">
    <source>
        <dbReference type="ARBA" id="ARBA00023326"/>
    </source>
</evidence>
<evidence type="ECO:0000256" key="1">
    <source>
        <dbReference type="ARBA" id="ARBA00000822"/>
    </source>
</evidence>
<evidence type="ECO:0000256" key="4">
    <source>
        <dbReference type="ARBA" id="ARBA00022801"/>
    </source>
</evidence>
<proteinExistence type="predicted"/>
<reference evidence="14" key="2">
    <citation type="journal article" date="2017" name="Nat. Plants">
        <title>The Aegilops tauschii genome reveals multiple impacts of transposons.</title>
        <authorList>
            <person name="Zhao G."/>
            <person name="Zou C."/>
            <person name="Li K."/>
            <person name="Wang K."/>
            <person name="Li T."/>
            <person name="Gao L."/>
            <person name="Zhang X."/>
            <person name="Wang H."/>
            <person name="Yang Z."/>
            <person name="Liu X."/>
            <person name="Jiang W."/>
            <person name="Mao L."/>
            <person name="Kong X."/>
            <person name="Jiao Y."/>
            <person name="Jia J."/>
        </authorList>
    </citation>
    <scope>NUCLEOTIDE SEQUENCE [LARGE SCALE GENOMIC DNA]</scope>
    <source>
        <strain evidence="14">cv. AL8/78</strain>
    </source>
</reference>
<organism evidence="13 14">
    <name type="scientific">Aegilops tauschii subsp. strangulata</name>
    <name type="common">Goatgrass</name>
    <dbReference type="NCBI Taxonomy" id="200361"/>
    <lineage>
        <taxon>Eukaryota</taxon>
        <taxon>Viridiplantae</taxon>
        <taxon>Streptophyta</taxon>
        <taxon>Embryophyta</taxon>
        <taxon>Tracheophyta</taxon>
        <taxon>Spermatophyta</taxon>
        <taxon>Magnoliopsida</taxon>
        <taxon>Liliopsida</taxon>
        <taxon>Poales</taxon>
        <taxon>Poaceae</taxon>
        <taxon>BOP clade</taxon>
        <taxon>Pooideae</taxon>
        <taxon>Triticodae</taxon>
        <taxon>Triticeae</taxon>
        <taxon>Triticinae</taxon>
        <taxon>Aegilops</taxon>
    </lineage>
</organism>
<dbReference type="SUPFAM" id="SSF53955">
    <property type="entry name" value="Lysozyme-like"/>
    <property type="match status" value="1"/>
</dbReference>
<evidence type="ECO:0000313" key="13">
    <source>
        <dbReference type="EnsemblPlants" id="AET5Gv20922500.1"/>
    </source>
</evidence>
<evidence type="ECO:0000256" key="7">
    <source>
        <dbReference type="ARBA" id="ARBA00023295"/>
    </source>
</evidence>
<sequence>NLPELYYKITLADQLKELVSMVRSVALAVCAAALLLAMAAGGAAAQGVGSVITRAVYETMLPNRDNSICPAKGFYTYDAFIAAAGTFPGFGTTGSADDVKRELAAFFGQTSHETTGGPQFQWGYCFKEEKTMATSPPYYGRGPIQLTGQSNYDLAGKALKLDLVSNPNLVSTDAEVSFRTAMWFWMTAQGNKPSCHDVALRRWTPTAADTAAGRVPGYGVITNIINGGRECGKGMNPENVDRIGYYTRYCGILGTATGDNLDCYTQQNFAT</sequence>
<feature type="disulfide bond" evidence="10">
    <location>
        <begin position="231"/>
        <end position="263"/>
    </location>
</feature>
<dbReference type="GO" id="GO:0000272">
    <property type="term" value="P:polysaccharide catabolic process"/>
    <property type="evidence" value="ECO:0007669"/>
    <property type="project" value="UniProtKB-KW"/>
</dbReference>
<accession>A0A453LVU3</accession>
<dbReference type="PROSITE" id="PS00773">
    <property type="entry name" value="CHITINASE_19_1"/>
    <property type="match status" value="1"/>
</dbReference>
<dbReference type="InterPro" id="IPR016283">
    <property type="entry name" value="Glyco_hydro_19"/>
</dbReference>
<feature type="domain" description="Glycoside hydrolase family 19 catalytic" evidence="12">
    <location>
        <begin position="176"/>
        <end position="186"/>
    </location>
</feature>
<keyword evidence="8" id="KW-0624">Polysaccharide degradation</keyword>
<reference evidence="14" key="1">
    <citation type="journal article" date="2014" name="Science">
        <title>Ancient hybridizations among the ancestral genomes of bread wheat.</title>
        <authorList>
            <consortium name="International Wheat Genome Sequencing Consortium,"/>
            <person name="Marcussen T."/>
            <person name="Sandve S.R."/>
            <person name="Heier L."/>
            <person name="Spannagl M."/>
            <person name="Pfeifer M."/>
            <person name="Jakobsen K.S."/>
            <person name="Wulff B.B."/>
            <person name="Steuernagel B."/>
            <person name="Mayer K.F."/>
            <person name="Olsen O.A."/>
        </authorList>
    </citation>
    <scope>NUCLEOTIDE SEQUENCE [LARGE SCALE GENOMIC DNA]</scope>
    <source>
        <strain evidence="14">cv. AL8/78</strain>
    </source>
</reference>
<dbReference type="InterPro" id="IPR000726">
    <property type="entry name" value="Glyco_hydro_19_cat"/>
</dbReference>
<dbReference type="Gene3D" id="3.30.20.10">
    <property type="entry name" value="Endochitinase, domain 2"/>
    <property type="match status" value="1"/>
</dbReference>
<evidence type="ECO:0000313" key="14">
    <source>
        <dbReference type="Proteomes" id="UP000015105"/>
    </source>
</evidence>
<reference evidence="13" key="3">
    <citation type="journal article" date="2017" name="Nature">
        <title>Genome sequence of the progenitor of the wheat D genome Aegilops tauschii.</title>
        <authorList>
            <person name="Luo M.C."/>
            <person name="Gu Y.Q."/>
            <person name="Puiu D."/>
            <person name="Wang H."/>
            <person name="Twardziok S.O."/>
            <person name="Deal K.R."/>
            <person name="Huo N."/>
            <person name="Zhu T."/>
            <person name="Wang L."/>
            <person name="Wang Y."/>
            <person name="McGuire P.E."/>
            <person name="Liu S."/>
            <person name="Long H."/>
            <person name="Ramasamy R.K."/>
            <person name="Rodriguez J.C."/>
            <person name="Van S.L."/>
            <person name="Yuan L."/>
            <person name="Wang Z."/>
            <person name="Xia Z."/>
            <person name="Xiao L."/>
            <person name="Anderson O.D."/>
            <person name="Ouyang S."/>
            <person name="Liang Y."/>
            <person name="Zimin A.V."/>
            <person name="Pertea G."/>
            <person name="Qi P."/>
            <person name="Bennetzen J.L."/>
            <person name="Dai X."/>
            <person name="Dawson M.W."/>
            <person name="Muller H.G."/>
            <person name="Kugler K."/>
            <person name="Rivarola-Duarte L."/>
            <person name="Spannagl M."/>
            <person name="Mayer K.F.X."/>
            <person name="Lu F.H."/>
            <person name="Bevan M.W."/>
            <person name="Leroy P."/>
            <person name="Li P."/>
            <person name="You F.M."/>
            <person name="Sun Q."/>
            <person name="Liu Z."/>
            <person name="Lyons E."/>
            <person name="Wicker T."/>
            <person name="Salzberg S.L."/>
            <person name="Devos K.M."/>
            <person name="Dvorak J."/>
        </authorList>
    </citation>
    <scope>NUCLEOTIDE SEQUENCE [LARGE SCALE GENOMIC DNA]</scope>
    <source>
        <strain evidence="13">cv. AL8/78</strain>
    </source>
</reference>